<name>A0ABQ9URU1_SAGOE</name>
<evidence type="ECO:0000313" key="2">
    <source>
        <dbReference type="Proteomes" id="UP001266305"/>
    </source>
</evidence>
<keyword evidence="2" id="KW-1185">Reference proteome</keyword>
<sequence>MAEQQPFLGGIHLGSVVGHTTRCAVELHHEQERGGSRLFSECLPPQLQVLAHIKCDFSELSTTEPNWTGKATGASGPQGAYGIYIANWPLRKATDARAGFHFFPTMPIVEPQRQMFLEKPKEEGNTDVKQGNPAVMSFDNVLLFSP</sequence>
<dbReference type="Proteomes" id="UP001266305">
    <property type="component" value="Unassembled WGS sequence"/>
</dbReference>
<evidence type="ECO:0000313" key="1">
    <source>
        <dbReference type="EMBL" id="KAK2099799.1"/>
    </source>
</evidence>
<comment type="caution">
    <text evidence="1">The sequence shown here is derived from an EMBL/GenBank/DDBJ whole genome shotgun (WGS) entry which is preliminary data.</text>
</comment>
<proteinExistence type="predicted"/>
<organism evidence="1 2">
    <name type="scientific">Saguinus oedipus</name>
    <name type="common">Cotton-top tamarin</name>
    <name type="synonym">Oedipomidas oedipus</name>
    <dbReference type="NCBI Taxonomy" id="9490"/>
    <lineage>
        <taxon>Eukaryota</taxon>
        <taxon>Metazoa</taxon>
        <taxon>Chordata</taxon>
        <taxon>Craniata</taxon>
        <taxon>Vertebrata</taxon>
        <taxon>Euteleostomi</taxon>
        <taxon>Mammalia</taxon>
        <taxon>Eutheria</taxon>
        <taxon>Euarchontoglires</taxon>
        <taxon>Primates</taxon>
        <taxon>Haplorrhini</taxon>
        <taxon>Platyrrhini</taxon>
        <taxon>Cebidae</taxon>
        <taxon>Callitrichinae</taxon>
        <taxon>Saguinus</taxon>
    </lineage>
</organism>
<accession>A0ABQ9URU1</accession>
<protein>
    <submittedName>
        <fullName evidence="1">Uncharacterized protein</fullName>
    </submittedName>
</protein>
<dbReference type="EMBL" id="JASSZA010000010">
    <property type="protein sequence ID" value="KAK2099799.1"/>
    <property type="molecule type" value="Genomic_DNA"/>
</dbReference>
<reference evidence="1 2" key="1">
    <citation type="submission" date="2023-05" db="EMBL/GenBank/DDBJ databases">
        <title>B98-5 Cell Line De Novo Hybrid Assembly: An Optical Mapping Approach.</title>
        <authorList>
            <person name="Kananen K."/>
            <person name="Auerbach J.A."/>
            <person name="Kautto E."/>
            <person name="Blachly J.S."/>
        </authorList>
    </citation>
    <scope>NUCLEOTIDE SEQUENCE [LARGE SCALE GENOMIC DNA]</scope>
    <source>
        <strain evidence="1">B95-8</strain>
        <tissue evidence="1">Cell line</tissue>
    </source>
</reference>
<gene>
    <name evidence="1" type="ORF">P7K49_021147</name>
</gene>